<gene>
    <name evidence="1" type="ORF">LCGC14_0442100</name>
</gene>
<protein>
    <recommendedName>
        <fullName evidence="2">Rubredoxin-like domain-containing protein</fullName>
    </recommendedName>
</protein>
<organism evidence="1">
    <name type="scientific">marine sediment metagenome</name>
    <dbReference type="NCBI Taxonomy" id="412755"/>
    <lineage>
        <taxon>unclassified sequences</taxon>
        <taxon>metagenomes</taxon>
        <taxon>ecological metagenomes</taxon>
    </lineage>
</organism>
<name>A0A0F9SK39_9ZZZZ</name>
<evidence type="ECO:0000313" key="1">
    <source>
        <dbReference type="EMBL" id="KKN69350.1"/>
    </source>
</evidence>
<proteinExistence type="predicted"/>
<dbReference type="EMBL" id="LAZR01000428">
    <property type="protein sequence ID" value="KKN69350.1"/>
    <property type="molecule type" value="Genomic_DNA"/>
</dbReference>
<comment type="caution">
    <text evidence="1">The sequence shown here is derived from an EMBL/GenBank/DDBJ whole genome shotgun (WGS) entry which is preliminary data.</text>
</comment>
<evidence type="ECO:0008006" key="2">
    <source>
        <dbReference type="Google" id="ProtNLM"/>
    </source>
</evidence>
<dbReference type="AlphaFoldDB" id="A0A0F9SK39"/>
<sequence>METLKCKRCDYEWKPKKKGAEPKSCPRCKSYIWNKDEDEIN</sequence>
<accession>A0A0F9SK39</accession>
<reference evidence="1" key="1">
    <citation type="journal article" date="2015" name="Nature">
        <title>Complex archaea that bridge the gap between prokaryotes and eukaryotes.</title>
        <authorList>
            <person name="Spang A."/>
            <person name="Saw J.H."/>
            <person name="Jorgensen S.L."/>
            <person name="Zaremba-Niedzwiedzka K."/>
            <person name="Martijn J."/>
            <person name="Lind A.E."/>
            <person name="van Eijk R."/>
            <person name="Schleper C."/>
            <person name="Guy L."/>
            <person name="Ettema T.J."/>
        </authorList>
    </citation>
    <scope>NUCLEOTIDE SEQUENCE</scope>
</reference>